<feature type="domain" description="Carboxymuconolactone decarboxylase-like" evidence="1">
    <location>
        <begin position="52"/>
        <end position="135"/>
    </location>
</feature>
<comment type="caution">
    <text evidence="2">The sequence shown here is derived from an EMBL/GenBank/DDBJ whole genome shotgun (WGS) entry which is preliminary data.</text>
</comment>
<dbReference type="PANTHER" id="PTHR33570">
    <property type="entry name" value="4-CARBOXYMUCONOLACTONE DECARBOXYLASE FAMILY PROTEIN"/>
    <property type="match status" value="1"/>
</dbReference>
<name>L1MGT8_9CORY</name>
<keyword evidence="3" id="KW-1185">Reference proteome</keyword>
<protein>
    <submittedName>
        <fullName evidence="2">Carboxymuconolactone decarboxylase family protein</fullName>
    </submittedName>
</protein>
<evidence type="ECO:0000259" key="1">
    <source>
        <dbReference type="Pfam" id="PF02627"/>
    </source>
</evidence>
<dbReference type="InterPro" id="IPR052512">
    <property type="entry name" value="4CMD/NDH-1_regulator"/>
</dbReference>
<proteinExistence type="predicted"/>
<feature type="domain" description="Carboxymuconolactone decarboxylase-like" evidence="1">
    <location>
        <begin position="192"/>
        <end position="273"/>
    </location>
</feature>
<dbReference type="InterPro" id="IPR029032">
    <property type="entry name" value="AhpD-like"/>
</dbReference>
<dbReference type="Gene3D" id="1.20.1290.10">
    <property type="entry name" value="AhpD-like"/>
    <property type="match status" value="1"/>
</dbReference>
<sequence length="277" mass="31115">MAPIFSPPIPLIQRRYGVWEPTLGGMPISEEAIQYFKELFHERKSRFHTLDPELGEIYVNFAYGEVITSSTRIDTHTRLMLHLAALVSSGGEEMYKVMLEGALNVGVSAVEIKEILYQAVAYVGMGRIYDFLRITNNELMRRDEKLPLPAQSTTTRETRMEEGDKILRTIFGDEAIDATATDTPDDQQVMLNFLRGNCFGDIYTRSGIDIKTRELLTLVMLVSMGGCEAQLRGHINGNLNVGNDRALLIETIIQLLPLIGYPRTLNGLRVVTENTDS</sequence>
<reference evidence="2 3" key="1">
    <citation type="submission" date="2012-05" db="EMBL/GenBank/DDBJ databases">
        <authorList>
            <person name="Weinstock G."/>
            <person name="Sodergren E."/>
            <person name="Lobos E.A."/>
            <person name="Fulton L."/>
            <person name="Fulton R."/>
            <person name="Courtney L."/>
            <person name="Fronick C."/>
            <person name="O'Laughlin M."/>
            <person name="Godfrey J."/>
            <person name="Wilson R.M."/>
            <person name="Miner T."/>
            <person name="Farmer C."/>
            <person name="Delehaunty K."/>
            <person name="Cordes M."/>
            <person name="Minx P."/>
            <person name="Tomlinson C."/>
            <person name="Chen J."/>
            <person name="Wollam A."/>
            <person name="Pepin K.H."/>
            <person name="Bhonagiri V."/>
            <person name="Zhang X."/>
            <person name="Suruliraj S."/>
            <person name="Warren W."/>
            <person name="Mitreva M."/>
            <person name="Mardis E.R."/>
            <person name="Wilson R.K."/>
        </authorList>
    </citation>
    <scope>NUCLEOTIDE SEQUENCE [LARGE SCALE GENOMIC DNA]</scope>
    <source>
        <strain evidence="2 3">F0235</strain>
    </source>
</reference>
<dbReference type="eggNOG" id="COG0599">
    <property type="taxonomic scope" value="Bacteria"/>
</dbReference>
<dbReference type="PANTHER" id="PTHR33570:SF2">
    <property type="entry name" value="CARBOXYMUCONOLACTONE DECARBOXYLASE-LIKE DOMAIN-CONTAINING PROTEIN"/>
    <property type="match status" value="1"/>
</dbReference>
<dbReference type="PATRIC" id="fig|1035195.3.peg.1330"/>
<dbReference type="EMBL" id="AMEM01000018">
    <property type="protein sequence ID" value="EKX90260.1"/>
    <property type="molecule type" value="Genomic_DNA"/>
</dbReference>
<accession>L1MGT8</accession>
<dbReference type="HOGENOM" id="CLU_070025_0_0_11"/>
<dbReference type="STRING" id="1035195.HMPREF9997_01475"/>
<dbReference type="Proteomes" id="UP000010445">
    <property type="component" value="Unassembled WGS sequence"/>
</dbReference>
<evidence type="ECO:0000313" key="2">
    <source>
        <dbReference type="EMBL" id="EKX90260.1"/>
    </source>
</evidence>
<dbReference type="Pfam" id="PF02627">
    <property type="entry name" value="CMD"/>
    <property type="match status" value="2"/>
</dbReference>
<organism evidence="2 3">
    <name type="scientific">Corynebacterium durum F0235</name>
    <dbReference type="NCBI Taxonomy" id="1035195"/>
    <lineage>
        <taxon>Bacteria</taxon>
        <taxon>Bacillati</taxon>
        <taxon>Actinomycetota</taxon>
        <taxon>Actinomycetes</taxon>
        <taxon>Mycobacteriales</taxon>
        <taxon>Corynebacteriaceae</taxon>
        <taxon>Corynebacterium</taxon>
    </lineage>
</organism>
<evidence type="ECO:0000313" key="3">
    <source>
        <dbReference type="Proteomes" id="UP000010445"/>
    </source>
</evidence>
<dbReference type="AlphaFoldDB" id="L1MGT8"/>
<dbReference type="GO" id="GO:0051920">
    <property type="term" value="F:peroxiredoxin activity"/>
    <property type="evidence" value="ECO:0007669"/>
    <property type="project" value="InterPro"/>
</dbReference>
<gene>
    <name evidence="2" type="ORF">HMPREF9997_01475</name>
</gene>
<dbReference type="SUPFAM" id="SSF69118">
    <property type="entry name" value="AhpD-like"/>
    <property type="match status" value="1"/>
</dbReference>
<dbReference type="InterPro" id="IPR003779">
    <property type="entry name" value="CMD-like"/>
</dbReference>